<dbReference type="PANTHER" id="PTHR33392">
    <property type="entry name" value="POLYISOPRENYL-TEICHOIC ACID--PEPTIDOGLYCAN TEICHOIC ACID TRANSFERASE TAGU"/>
    <property type="match status" value="1"/>
</dbReference>
<keyword evidence="5" id="KW-1185">Reference proteome</keyword>
<evidence type="ECO:0000313" key="4">
    <source>
        <dbReference type="EMBL" id="NMO95698.1"/>
    </source>
</evidence>
<dbReference type="RefSeq" id="WP_169504473.1">
    <property type="nucleotide sequence ID" value="NZ_JABBPN010000005.1"/>
</dbReference>
<dbReference type="EMBL" id="JABBPN010000005">
    <property type="protein sequence ID" value="NMO95698.1"/>
    <property type="molecule type" value="Genomic_DNA"/>
</dbReference>
<keyword evidence="2" id="KW-1133">Transmembrane helix</keyword>
<comment type="caution">
    <text evidence="4">The sequence shown here is derived from an EMBL/GenBank/DDBJ whole genome shotgun (WGS) entry which is preliminary data.</text>
</comment>
<evidence type="ECO:0000313" key="5">
    <source>
        <dbReference type="Proteomes" id="UP000565468"/>
    </source>
</evidence>
<protein>
    <recommendedName>
        <fullName evidence="3">Cell envelope-related transcriptional attenuator domain-containing protein</fullName>
    </recommendedName>
</protein>
<gene>
    <name evidence="4" type="ORF">HII30_07920</name>
</gene>
<feature type="transmembrane region" description="Helical" evidence="2">
    <location>
        <begin position="7"/>
        <end position="27"/>
    </location>
</feature>
<comment type="similarity">
    <text evidence="1">Belongs to the LytR/CpsA/Psr (LCP) family.</text>
</comment>
<dbReference type="InterPro" id="IPR050922">
    <property type="entry name" value="LytR/CpsA/Psr_CW_biosynth"/>
</dbReference>
<dbReference type="NCBIfam" id="TIGR00350">
    <property type="entry name" value="lytR_cpsA_psr"/>
    <property type="match status" value="1"/>
</dbReference>
<evidence type="ECO:0000256" key="1">
    <source>
        <dbReference type="ARBA" id="ARBA00006068"/>
    </source>
</evidence>
<dbReference type="Pfam" id="PF03816">
    <property type="entry name" value="LytR_cpsA_psr"/>
    <property type="match status" value="1"/>
</dbReference>
<evidence type="ECO:0000259" key="3">
    <source>
        <dbReference type="Pfam" id="PF03816"/>
    </source>
</evidence>
<proteinExistence type="inferred from homology"/>
<dbReference type="PANTHER" id="PTHR33392:SF6">
    <property type="entry name" value="POLYISOPRENYL-TEICHOIC ACID--PEPTIDOGLYCAN TEICHOIC ACID TRANSFERASE TAGU"/>
    <property type="match status" value="1"/>
</dbReference>
<accession>A0A848M3T8</accession>
<reference evidence="4 5" key="1">
    <citation type="submission" date="2020-04" db="EMBL/GenBank/DDBJ databases">
        <title>Paenibacillus algicola sp. nov., a novel marine bacterium producing alginate lyase.</title>
        <authorList>
            <person name="Huang H."/>
        </authorList>
    </citation>
    <scope>NUCLEOTIDE SEQUENCE [LARGE SCALE GENOMIC DNA]</scope>
    <source>
        <strain evidence="4 5">L7-75</strain>
    </source>
</reference>
<dbReference type="AlphaFoldDB" id="A0A848M3T8"/>
<dbReference type="Gene3D" id="3.40.630.190">
    <property type="entry name" value="LCP protein"/>
    <property type="match status" value="1"/>
</dbReference>
<name>A0A848M3T8_PAELE</name>
<sequence length="335" mass="37300">MKKVLKWAALVVGFVILFAAGYGLYLYHSVKETAEQIFEQRTPSPPMIIQAEPVSAENAKPGGGASNLPSSNSSLNVNRIQVNRTVDLDKKEPFTVLVLGVDQRENDRGRSDAMILLSVNPERKSILMFNIPRDTRTAIAGRGTVDKINHAYAFGGVDMSVSTVEELLQYPVHYYVKVNMEGFSKIIDTLGGVQVNNSLAFDYGGYHFASGNIHLDGSQALAFSRMRFDDPRGDLGRNARQREIVKEVIRSALNVSTVFKLNSLLNEVGSNVRTDISFNDMKTLVADYRQDLNTIEQIEIKGTGSKIGGIWYYIVDANERQRIHTLLAEHMKTLQ</sequence>
<dbReference type="InterPro" id="IPR004474">
    <property type="entry name" value="LytR_CpsA_psr"/>
</dbReference>
<dbReference type="Proteomes" id="UP000565468">
    <property type="component" value="Unassembled WGS sequence"/>
</dbReference>
<keyword evidence="2" id="KW-0472">Membrane</keyword>
<keyword evidence="2" id="KW-0812">Transmembrane</keyword>
<evidence type="ECO:0000256" key="2">
    <source>
        <dbReference type="SAM" id="Phobius"/>
    </source>
</evidence>
<organism evidence="4 5">
    <name type="scientific">Paenibacillus lemnae</name>
    <dbReference type="NCBI Taxonomy" id="1330551"/>
    <lineage>
        <taxon>Bacteria</taxon>
        <taxon>Bacillati</taxon>
        <taxon>Bacillota</taxon>
        <taxon>Bacilli</taxon>
        <taxon>Bacillales</taxon>
        <taxon>Paenibacillaceae</taxon>
        <taxon>Paenibacillus</taxon>
    </lineage>
</organism>
<feature type="domain" description="Cell envelope-related transcriptional attenuator" evidence="3">
    <location>
        <begin position="110"/>
        <end position="252"/>
    </location>
</feature>